<proteinExistence type="predicted"/>
<reference evidence="1" key="1">
    <citation type="submission" date="2019-08" db="EMBL/GenBank/DDBJ databases">
        <authorList>
            <person name="Kucharzyk K."/>
            <person name="Murdoch R.W."/>
            <person name="Higgins S."/>
            <person name="Loffler F."/>
        </authorList>
    </citation>
    <scope>NUCLEOTIDE SEQUENCE</scope>
</reference>
<dbReference type="AlphaFoldDB" id="A0A645AKN5"/>
<sequence>MPLRMHPVAWQRSLKRWHPETYPGLGLNAAAILRPCLKWQSTWPTSWTSRLFPYRNNMPFAISSTPHFPELWTSRRLCYCRPVKSTRSLLTWRSTTTAFRRFYRPSAPYWEGLPCLSICTSANAIARIITVKSPCT</sequence>
<dbReference type="EMBL" id="VSSQ01014365">
    <property type="protein sequence ID" value="MPM53496.1"/>
    <property type="molecule type" value="Genomic_DNA"/>
</dbReference>
<organism evidence="1">
    <name type="scientific">bioreactor metagenome</name>
    <dbReference type="NCBI Taxonomy" id="1076179"/>
    <lineage>
        <taxon>unclassified sequences</taxon>
        <taxon>metagenomes</taxon>
        <taxon>ecological metagenomes</taxon>
    </lineage>
</organism>
<name>A0A645AKN5_9ZZZZ</name>
<gene>
    <name evidence="1" type="ORF">SDC9_100264</name>
</gene>
<comment type="caution">
    <text evidence="1">The sequence shown here is derived from an EMBL/GenBank/DDBJ whole genome shotgun (WGS) entry which is preliminary data.</text>
</comment>
<accession>A0A645AKN5</accession>
<evidence type="ECO:0000313" key="1">
    <source>
        <dbReference type="EMBL" id="MPM53496.1"/>
    </source>
</evidence>
<protein>
    <submittedName>
        <fullName evidence="1">Uncharacterized protein</fullName>
    </submittedName>
</protein>